<evidence type="ECO:0000259" key="9">
    <source>
        <dbReference type="PROSITE" id="PS50048"/>
    </source>
</evidence>
<dbReference type="InterPro" id="IPR001138">
    <property type="entry name" value="Zn2Cys6_DnaBD"/>
</dbReference>
<proteinExistence type="predicted"/>
<sequence>MLPSCIICKKRKKKCDFNLPSCKHCESMGAHCEYYDEGLGNNVPREYLKSLDDNITLLKSEIEKYKKKIDKRTANNDIVITNKNKLYETVKNGTFIEGRDSVLQYYGPCSLVSMVYMSSIMLKLKNSSIDQISVLEYKAIPPVKVSFDYSLITNDHSRILISNYLNNIYPYFPLLSESFFHFDLMVKNYPDSKQMYIILILLVSSAQIMRKRWDFITIKVMLQQKVVEMMKTKLGNEDGDTLLILLFYALYELLDPEVGVSVWKTLSLACDIAERLQLKNYDDTIPLPGTISKSIPRSNFLKVLTLLDTETMICIGKLPLIDLTNGQYLITDNRSMELSFVEAADKMKFFKTLYENTSGCDISKLFQYPNFHNRTNSDLWLIASPILSHRCSVCDVYFDSTVIEISRACISVITEYSNVHKKGILLYWIALSKLSIAIIDLTLIKKFYNTSYYGTISDGTIKDIITMGKQLLSQISSQWYYANTVKLFIDAITE</sequence>
<reference evidence="10" key="1">
    <citation type="submission" date="2020-11" db="EMBL/GenBank/DDBJ databases">
        <title>Kefir isolates.</title>
        <authorList>
            <person name="Marcisauskas S."/>
            <person name="Kim Y."/>
            <person name="Blasche S."/>
        </authorList>
    </citation>
    <scope>NUCLEOTIDE SEQUENCE</scope>
    <source>
        <strain evidence="10">Olga-1</strain>
    </source>
</reference>
<keyword evidence="6" id="KW-0804">Transcription</keyword>
<comment type="subcellular location">
    <subcellularLocation>
        <location evidence="1">Nucleus</location>
    </subcellularLocation>
</comment>
<evidence type="ECO:0000256" key="3">
    <source>
        <dbReference type="ARBA" id="ARBA00022833"/>
    </source>
</evidence>
<feature type="coiled-coil region" evidence="8">
    <location>
        <begin position="48"/>
        <end position="75"/>
    </location>
</feature>
<dbReference type="PANTHER" id="PTHR47782">
    <property type="entry name" value="ZN(II)2CYS6 TRANSCRIPTION FACTOR (EUROFUNG)-RELATED"/>
    <property type="match status" value="1"/>
</dbReference>
<dbReference type="Pfam" id="PF00172">
    <property type="entry name" value="Zn_clus"/>
    <property type="match status" value="1"/>
</dbReference>
<dbReference type="Proteomes" id="UP000697127">
    <property type="component" value="Unassembled WGS sequence"/>
</dbReference>
<gene>
    <name evidence="10" type="ORF">C6P40_001456</name>
</gene>
<comment type="caution">
    <text evidence="10">The sequence shown here is derived from an EMBL/GenBank/DDBJ whole genome shotgun (WGS) entry which is preliminary data.</text>
</comment>
<dbReference type="PROSITE" id="PS50048">
    <property type="entry name" value="ZN2_CY6_FUNGAL_2"/>
    <property type="match status" value="1"/>
</dbReference>
<dbReference type="GO" id="GO:0043565">
    <property type="term" value="F:sequence-specific DNA binding"/>
    <property type="evidence" value="ECO:0007669"/>
    <property type="project" value="TreeGrafter"/>
</dbReference>
<keyword evidence="11" id="KW-1185">Reference proteome</keyword>
<dbReference type="GO" id="GO:0008270">
    <property type="term" value="F:zinc ion binding"/>
    <property type="evidence" value="ECO:0007669"/>
    <property type="project" value="InterPro"/>
</dbReference>
<evidence type="ECO:0000256" key="1">
    <source>
        <dbReference type="ARBA" id="ARBA00004123"/>
    </source>
</evidence>
<keyword evidence="8" id="KW-0175">Coiled coil</keyword>
<evidence type="ECO:0000256" key="4">
    <source>
        <dbReference type="ARBA" id="ARBA00023015"/>
    </source>
</evidence>
<dbReference type="AlphaFoldDB" id="A0A9P6WLR4"/>
<keyword evidence="2" id="KW-0479">Metal-binding</keyword>
<dbReference type="OrthoDB" id="189997at2759"/>
<organism evidence="10 11">
    <name type="scientific">Pichia californica</name>
    <dbReference type="NCBI Taxonomy" id="460514"/>
    <lineage>
        <taxon>Eukaryota</taxon>
        <taxon>Fungi</taxon>
        <taxon>Dikarya</taxon>
        <taxon>Ascomycota</taxon>
        <taxon>Saccharomycotina</taxon>
        <taxon>Pichiomycetes</taxon>
        <taxon>Pichiales</taxon>
        <taxon>Pichiaceae</taxon>
        <taxon>Pichia</taxon>
    </lineage>
</organism>
<keyword evidence="7" id="KW-0539">Nucleus</keyword>
<dbReference type="PROSITE" id="PS00463">
    <property type="entry name" value="ZN2_CY6_FUNGAL_1"/>
    <property type="match status" value="1"/>
</dbReference>
<keyword evidence="4" id="KW-0805">Transcription regulation</keyword>
<dbReference type="CDD" id="cd12148">
    <property type="entry name" value="fungal_TF_MHR"/>
    <property type="match status" value="1"/>
</dbReference>
<dbReference type="InterPro" id="IPR036864">
    <property type="entry name" value="Zn2-C6_fun-type_DNA-bd_sf"/>
</dbReference>
<dbReference type="SMART" id="SM00066">
    <property type="entry name" value="GAL4"/>
    <property type="match status" value="1"/>
</dbReference>
<evidence type="ECO:0000256" key="7">
    <source>
        <dbReference type="ARBA" id="ARBA00023242"/>
    </source>
</evidence>
<dbReference type="Gene3D" id="4.10.240.10">
    <property type="entry name" value="Zn(2)-C6 fungal-type DNA-binding domain"/>
    <property type="match status" value="1"/>
</dbReference>
<dbReference type="GO" id="GO:0045944">
    <property type="term" value="P:positive regulation of transcription by RNA polymerase II"/>
    <property type="evidence" value="ECO:0007669"/>
    <property type="project" value="TreeGrafter"/>
</dbReference>
<evidence type="ECO:0000313" key="10">
    <source>
        <dbReference type="EMBL" id="KAG0688058.1"/>
    </source>
</evidence>
<name>A0A9P6WLR4_9ASCO</name>
<protein>
    <recommendedName>
        <fullName evidence="9">Zn(2)-C6 fungal-type domain-containing protein</fullName>
    </recommendedName>
</protein>
<dbReference type="SUPFAM" id="SSF57701">
    <property type="entry name" value="Zn2/Cys6 DNA-binding domain"/>
    <property type="match status" value="1"/>
</dbReference>
<evidence type="ECO:0000256" key="2">
    <source>
        <dbReference type="ARBA" id="ARBA00022723"/>
    </source>
</evidence>
<evidence type="ECO:0000256" key="6">
    <source>
        <dbReference type="ARBA" id="ARBA00023163"/>
    </source>
</evidence>
<dbReference type="GO" id="GO:0005634">
    <property type="term" value="C:nucleus"/>
    <property type="evidence" value="ECO:0007669"/>
    <property type="project" value="UniProtKB-SubCell"/>
</dbReference>
<evidence type="ECO:0000313" key="11">
    <source>
        <dbReference type="Proteomes" id="UP000697127"/>
    </source>
</evidence>
<dbReference type="PANTHER" id="PTHR47782:SF12">
    <property type="entry name" value="ZN(II)2CYS6 TRANSCRIPTION FACTOR (EUROFUNG)"/>
    <property type="match status" value="1"/>
</dbReference>
<dbReference type="GO" id="GO:0000981">
    <property type="term" value="F:DNA-binding transcription factor activity, RNA polymerase II-specific"/>
    <property type="evidence" value="ECO:0007669"/>
    <property type="project" value="InterPro"/>
</dbReference>
<feature type="domain" description="Zn(2)-C6 fungal-type" evidence="9">
    <location>
        <begin position="4"/>
        <end position="34"/>
    </location>
</feature>
<evidence type="ECO:0000256" key="8">
    <source>
        <dbReference type="SAM" id="Coils"/>
    </source>
</evidence>
<dbReference type="EMBL" id="PUHW01000187">
    <property type="protein sequence ID" value="KAG0688058.1"/>
    <property type="molecule type" value="Genomic_DNA"/>
</dbReference>
<keyword evidence="5" id="KW-0238">DNA-binding</keyword>
<accession>A0A9P6WLR4</accession>
<evidence type="ECO:0000256" key="5">
    <source>
        <dbReference type="ARBA" id="ARBA00023125"/>
    </source>
</evidence>
<dbReference type="InterPro" id="IPR052202">
    <property type="entry name" value="Yeast_MetPath_Reg"/>
</dbReference>
<keyword evidence="3" id="KW-0862">Zinc</keyword>